<dbReference type="PRINTS" id="PR00127">
    <property type="entry name" value="CLPPROTEASEP"/>
</dbReference>
<dbReference type="SUPFAM" id="SSF52096">
    <property type="entry name" value="ClpP/crotonase"/>
    <property type="match status" value="1"/>
</dbReference>
<evidence type="ECO:0000256" key="1">
    <source>
        <dbReference type="ARBA" id="ARBA00007039"/>
    </source>
</evidence>
<dbReference type="NCBIfam" id="NF045542">
    <property type="entry name" value="Clp_rel_HeadMat"/>
    <property type="match status" value="1"/>
</dbReference>
<organism evidence="5">
    <name type="scientific">Siphoviridae sp. ctUse40</name>
    <dbReference type="NCBI Taxonomy" id="2826356"/>
    <lineage>
        <taxon>Viruses</taxon>
        <taxon>Duplodnaviria</taxon>
        <taxon>Heunggongvirae</taxon>
        <taxon>Uroviricota</taxon>
        <taxon>Caudoviricetes</taxon>
    </lineage>
</organism>
<name>A0A8S5NDV0_9CAUD</name>
<feature type="compositionally biased region" description="Acidic residues" evidence="4">
    <location>
        <begin position="246"/>
        <end position="260"/>
    </location>
</feature>
<dbReference type="InterPro" id="IPR029045">
    <property type="entry name" value="ClpP/crotonase-like_dom_sf"/>
</dbReference>
<dbReference type="Pfam" id="PF00574">
    <property type="entry name" value="CLP_protease"/>
    <property type="match status" value="1"/>
</dbReference>
<proteinExistence type="inferred from homology"/>
<dbReference type="GO" id="GO:0051117">
    <property type="term" value="F:ATPase binding"/>
    <property type="evidence" value="ECO:0007669"/>
    <property type="project" value="TreeGrafter"/>
</dbReference>
<feature type="compositionally biased region" description="Basic and acidic residues" evidence="4">
    <location>
        <begin position="261"/>
        <end position="275"/>
    </location>
</feature>
<dbReference type="GO" id="GO:0004176">
    <property type="term" value="F:ATP-dependent peptidase activity"/>
    <property type="evidence" value="ECO:0007669"/>
    <property type="project" value="InterPro"/>
</dbReference>
<feature type="compositionally biased region" description="Polar residues" evidence="4">
    <location>
        <begin position="234"/>
        <end position="244"/>
    </location>
</feature>
<feature type="region of interest" description="Disordered" evidence="4">
    <location>
        <begin position="211"/>
        <end position="275"/>
    </location>
</feature>
<keyword evidence="5" id="KW-0645">Protease</keyword>
<dbReference type="CDD" id="cd07016">
    <property type="entry name" value="S14_ClpP_1"/>
    <property type="match status" value="1"/>
</dbReference>
<comment type="similarity">
    <text evidence="1">Belongs to the peptidase S14 family.</text>
</comment>
<evidence type="ECO:0000313" key="5">
    <source>
        <dbReference type="EMBL" id="DAD92567.1"/>
    </source>
</evidence>
<dbReference type="Gene3D" id="3.90.226.10">
    <property type="entry name" value="2-enoyl-CoA Hydratase, Chain A, domain 1"/>
    <property type="match status" value="1"/>
</dbReference>
<dbReference type="GO" id="GO:0006515">
    <property type="term" value="P:protein quality control for misfolded or incompletely synthesized proteins"/>
    <property type="evidence" value="ECO:0007669"/>
    <property type="project" value="TreeGrafter"/>
</dbReference>
<evidence type="ECO:0000256" key="2">
    <source>
        <dbReference type="ARBA" id="ARBA00022490"/>
    </source>
</evidence>
<accession>A0A8S5NDV0</accession>
<evidence type="ECO:0000256" key="3">
    <source>
        <dbReference type="ARBA" id="ARBA00022801"/>
    </source>
</evidence>
<dbReference type="InterPro" id="IPR023562">
    <property type="entry name" value="ClpP/TepA"/>
</dbReference>
<dbReference type="InterPro" id="IPR001907">
    <property type="entry name" value="ClpP"/>
</dbReference>
<dbReference type="GO" id="GO:0004252">
    <property type="term" value="F:serine-type endopeptidase activity"/>
    <property type="evidence" value="ECO:0007669"/>
    <property type="project" value="InterPro"/>
</dbReference>
<keyword evidence="3" id="KW-0378">Hydrolase</keyword>
<dbReference type="PANTHER" id="PTHR10381">
    <property type="entry name" value="ATP-DEPENDENT CLP PROTEASE PROTEOLYTIC SUBUNIT"/>
    <property type="match status" value="1"/>
</dbReference>
<protein>
    <submittedName>
        <fullName evidence="5">ATP dependent Clp protease</fullName>
    </submittedName>
</protein>
<reference evidence="5" key="1">
    <citation type="journal article" date="2021" name="Proc. Natl. Acad. Sci. U.S.A.">
        <title>A Catalog of Tens of Thousands of Viruses from Human Metagenomes Reveals Hidden Associations with Chronic Diseases.</title>
        <authorList>
            <person name="Tisza M.J."/>
            <person name="Buck C.B."/>
        </authorList>
    </citation>
    <scope>NUCLEOTIDE SEQUENCE</scope>
    <source>
        <strain evidence="5">CtUse40</strain>
    </source>
</reference>
<dbReference type="EMBL" id="BK015139">
    <property type="protein sequence ID" value="DAD92567.1"/>
    <property type="molecule type" value="Genomic_DNA"/>
</dbReference>
<evidence type="ECO:0000256" key="4">
    <source>
        <dbReference type="SAM" id="MobiDB-lite"/>
    </source>
</evidence>
<dbReference type="GO" id="GO:0009368">
    <property type="term" value="C:endopeptidase Clp complex"/>
    <property type="evidence" value="ECO:0007669"/>
    <property type="project" value="TreeGrafter"/>
</dbReference>
<dbReference type="PANTHER" id="PTHR10381:SF70">
    <property type="entry name" value="ATP-DEPENDENT CLP PROTEASE PROTEOLYTIC SUBUNIT"/>
    <property type="match status" value="1"/>
</dbReference>
<keyword evidence="2" id="KW-0963">Cytoplasm</keyword>
<sequence length="292" mass="32619">MKKNNKKQYYSLYQEEDTAVLNIFGDITSWAWEELGEMSNVLLSKKLEELGDVSVIDVYINSYGGEVAEGLAIYNALKRHKAKIRTHVDGFACSIASVIFMAGDERIMPSTSCLMIHNPWTVTAGNAKELRKQAEDLDVIGECSINAYMEHVNISEDELKELLDNETWLSSKEAVEKGFATEVDESEESDNVSQSVKGKVIEMLLKNNVKQECNSNSLEETTEEPPKEEDNVSTEDTSSDNTSLNADEEQEQNNEADEVATVEKTEDGENPSEKATKIVAAFLNNLEKEILK</sequence>